<dbReference type="KEGG" id="cam:101509068"/>
<feature type="compositionally biased region" description="Polar residues" evidence="1">
    <location>
        <begin position="835"/>
        <end position="853"/>
    </location>
</feature>
<feature type="region of interest" description="Disordered" evidence="1">
    <location>
        <begin position="530"/>
        <end position="604"/>
    </location>
</feature>
<protein>
    <submittedName>
        <fullName evidence="3 4">Uncharacterized protein LOC101509068</fullName>
    </submittedName>
</protein>
<feature type="compositionally biased region" description="Polar residues" evidence="1">
    <location>
        <begin position="534"/>
        <end position="568"/>
    </location>
</feature>
<reference evidence="3 4" key="1">
    <citation type="submission" date="2025-04" db="UniProtKB">
        <authorList>
            <consortium name="RefSeq"/>
        </authorList>
    </citation>
    <scope>IDENTIFICATION</scope>
    <source>
        <tissue evidence="3 4">Etiolated seedlings</tissue>
    </source>
</reference>
<feature type="compositionally biased region" description="Polar residues" evidence="1">
    <location>
        <begin position="224"/>
        <end position="239"/>
    </location>
</feature>
<dbReference type="OrthoDB" id="1630099at2759"/>
<dbReference type="PANTHER" id="PTHR31267">
    <property type="entry name" value="DENTIN SIALOPHOSPHOPROTEIN-LIKE PROTEIN"/>
    <property type="match status" value="1"/>
</dbReference>
<feature type="region of interest" description="Disordered" evidence="1">
    <location>
        <begin position="218"/>
        <end position="239"/>
    </location>
</feature>
<gene>
    <name evidence="3 4" type="primary">LOC101509068</name>
</gene>
<dbReference type="PaxDb" id="3827-XP_004515957.1"/>
<feature type="compositionally biased region" description="Polar residues" evidence="1">
    <location>
        <begin position="579"/>
        <end position="597"/>
    </location>
</feature>
<name>A0A1S2Z6K4_CICAR</name>
<evidence type="ECO:0000313" key="4">
    <source>
        <dbReference type="RefSeq" id="XP_004515958.1"/>
    </source>
</evidence>
<evidence type="ECO:0000256" key="1">
    <source>
        <dbReference type="SAM" id="MobiDB-lite"/>
    </source>
</evidence>
<evidence type="ECO:0000313" key="3">
    <source>
        <dbReference type="RefSeq" id="XP_004515957.1"/>
    </source>
</evidence>
<sequence>MPGNEAVDRLHNFFGQENLSQEQYHSQAVDGNWPGPSNNIWVGSQRSTGVPFVSNLKNFNQQKCDSEQGHVSSPYLRHSLNLSQSNLRHESGRNQLPNQQAALSGYMQGQQVFQTRQNGANILEMDTESDWHHVSRGIPVLESQGNSGLELYKKNMARNDVGESPVNFDFFGGQQQVTGRHNGMLQPLPRQHSGIDEMHLLQQQAVLNQMQELQRQQQFHQPEAKQQNSMAPASSISTQTVTSHSASLINGIPVNEASNFMWQPEVMATNANWLQRGASPVMHGSSNGLILSPEQGQALHTMGLVHNQGDQSLYGVPISGSGGTPNLYYEIQEVKPAMQQVSFPQQYSHVHGNKPVLPQIVAGSNSFSAIQNATFSDHINRNDGTLVSRQDIQGKRMFGATARVNSGLNVENLQQLNSELRIVPMQDFHGRQELAGSSEMSSQDKILVQAPPSQNIATLDPTEEKILFGSDDSMWDGFVTNTDFNMLDGTDSSNGFLSLQSGSWSALMQSAVAETSSSDMGIQEEWSGLGLQNMGRSSGNEQPSTTGGSKQQSVCGDNNLQSSSNKNSRPLIRPDDVSRPTTTENHCSVSRFHQSGPDTLHQQHDRLQIDSHCHRPNPQHLERGRWLNCSPQQKQLSEGGHIYGNATNSSGLDKNEKVKSDYWTHQQTISSCSDSGGGGLNKSNGWDITMSAPFDSSSTFETNENENSLQHHHGKAMHEEIGQVPATWEPDSGEDSGMNGITALPNSGSAWFSQQDSKKLLNADVWRYSESAGSYIRNDGPGKYKHHMENPSSILESSKNGKFEGDLNGVDNSKKNEKSADGLGSNFDGNDLHSPKSSGQVHQRSSTTRTFQNHPMGDHGNEVETYGNKQVINSQPMNHQHFGGHRGLGHSYLGQSKYGYCEGNYSEMEKGESESLDDHVSRSVHRTHIPKTMISLDRSVGNYALQKTALPRVHETESSDGFAVHPQWNQSSSPQGFGLQLAPPTQGPAIVFSRGSSDSGHTIQHMSETGDKHHTWLATNQTFPPQESSPGENKNNISSTTGQVFDKASQHNVAGNIPQAFTSAFPFSRNRTQNQNMAPLGGQVANSQPASLNHVNEFGERAQANQSEMLSTRDMSQLSGTDQICIKDRAIQILAAEAGSQPSVTYGASLHGTPSKVMHNLWTNVLSRQHSTALKIPSQPKQINYCEMTTESKKLDDQDPNEDGNELSAIGVCSAYSNSSVINVLKESPGEQTLFENVVGAEDAAVVSHLKEPFVKCVASQPSLAVTSRDIEALNRSLRPNKVLNPNFSLLNQVQSMRNVDIDPSNREAKRLKVSDNMVDKQHVDSNHGQQSSYGYDNLVKDVSGNSSSIPSSQPSILCLSEKPHDGMGMNASSQEVIENDQENSLNVSDSNNAKSNRNDHSLINPHMAPSWFEQYGTFKNVKILPNYDGQKITAAKIMDQPFILSNQSDGLHFQNSIDQVNSFNDAQLGSPRHNPMPASVASENVCSQLSTPTGEPDLLILRPKKRKTATSELLSWHKELTQGSERLRDLSAAELLWAQTANRLIEKVEAGAGVGEDLSVMVKSKRRLVLTTQVMQQLLSPPPAAFLVGDVKLHLESVVYSVSRLTLGEACSSISWSGCGTLPPGSKNLLLRKQTSSDNVNHHVLKVMDFVDRTRRLEEDILRLDSRASILDLRVECQDLERFSVINRFAKFHARGQYDGAETSSSSDKIANSQRVFPLQFVTAVPLPRNLPDRVQCLSL</sequence>
<evidence type="ECO:0000313" key="2">
    <source>
        <dbReference type="Proteomes" id="UP000087171"/>
    </source>
</evidence>
<organism evidence="2 3">
    <name type="scientific">Cicer arietinum</name>
    <name type="common">Chickpea</name>
    <name type="synonym">Garbanzo</name>
    <dbReference type="NCBI Taxonomy" id="3827"/>
    <lineage>
        <taxon>Eukaryota</taxon>
        <taxon>Viridiplantae</taxon>
        <taxon>Streptophyta</taxon>
        <taxon>Embryophyta</taxon>
        <taxon>Tracheophyta</taxon>
        <taxon>Spermatophyta</taxon>
        <taxon>Magnoliopsida</taxon>
        <taxon>eudicotyledons</taxon>
        <taxon>Gunneridae</taxon>
        <taxon>Pentapetalae</taxon>
        <taxon>rosids</taxon>
        <taxon>fabids</taxon>
        <taxon>Fabales</taxon>
        <taxon>Fabaceae</taxon>
        <taxon>Papilionoideae</taxon>
        <taxon>50 kb inversion clade</taxon>
        <taxon>NPAAA clade</taxon>
        <taxon>Hologalegina</taxon>
        <taxon>IRL clade</taxon>
        <taxon>Cicereae</taxon>
        <taxon>Cicer</taxon>
    </lineage>
</organism>
<feature type="compositionally biased region" description="Low complexity" evidence="1">
    <location>
        <begin position="1347"/>
        <end position="1361"/>
    </location>
</feature>
<dbReference type="PANTHER" id="PTHR31267:SF7">
    <property type="entry name" value="DENTIN SIALOPHOSPHOPROTEIN-LIKE PROTEIN"/>
    <property type="match status" value="1"/>
</dbReference>
<dbReference type="RefSeq" id="XP_004515957.1">
    <property type="nucleotide sequence ID" value="XM_004515900.3"/>
</dbReference>
<dbReference type="STRING" id="3827.A0A1S2Z6K4"/>
<dbReference type="RefSeq" id="XP_004515958.1">
    <property type="nucleotide sequence ID" value="XM_004515901.3"/>
</dbReference>
<feature type="region of interest" description="Disordered" evidence="1">
    <location>
        <begin position="1302"/>
        <end position="1371"/>
    </location>
</feature>
<feature type="compositionally biased region" description="Basic and acidic residues" evidence="1">
    <location>
        <begin position="1302"/>
        <end position="1326"/>
    </location>
</feature>
<accession>A0A1S2Z6K4</accession>
<dbReference type="eggNOG" id="ENOG502QW8G">
    <property type="taxonomic scope" value="Eukaryota"/>
</dbReference>
<dbReference type="Proteomes" id="UP000087171">
    <property type="component" value="Unplaced"/>
</dbReference>
<dbReference type="GeneID" id="101509068"/>
<keyword evidence="2" id="KW-1185">Reference proteome</keyword>
<proteinExistence type="predicted"/>
<feature type="region of interest" description="Disordered" evidence="1">
    <location>
        <begin position="774"/>
        <end position="864"/>
    </location>
</feature>